<sequence length="124" mass="13814">MKLDLHLFAGKGTGNVSKIINSNNPNDYLNAALKRQNLDKAPSSFKEKWSEDGFNFEVRAHPADPRYDKTGSIYRVARRQQGTNPGSNQGYGWEYLGSDGKWYHSSVLKSGNDAAAKATHIQLK</sequence>
<proteinExistence type="predicted"/>
<accession>A0ABU0AJ84</accession>
<dbReference type="RefSeq" id="WP_307476398.1">
    <property type="nucleotide sequence ID" value="NZ_JAUSUB010000014.1"/>
</dbReference>
<name>A0ABU0AJ84_9BACI</name>
<protein>
    <submittedName>
        <fullName evidence="1">Uncharacterized protein</fullName>
    </submittedName>
</protein>
<organism evidence="1 2">
    <name type="scientific">Cytobacillus purgationiresistens</name>
    <dbReference type="NCBI Taxonomy" id="863449"/>
    <lineage>
        <taxon>Bacteria</taxon>
        <taxon>Bacillati</taxon>
        <taxon>Bacillota</taxon>
        <taxon>Bacilli</taxon>
        <taxon>Bacillales</taxon>
        <taxon>Bacillaceae</taxon>
        <taxon>Cytobacillus</taxon>
    </lineage>
</organism>
<evidence type="ECO:0000313" key="1">
    <source>
        <dbReference type="EMBL" id="MDQ0271330.1"/>
    </source>
</evidence>
<keyword evidence="2" id="KW-1185">Reference proteome</keyword>
<evidence type="ECO:0000313" key="2">
    <source>
        <dbReference type="Proteomes" id="UP001238088"/>
    </source>
</evidence>
<dbReference type="Proteomes" id="UP001238088">
    <property type="component" value="Unassembled WGS sequence"/>
</dbReference>
<reference evidence="1 2" key="1">
    <citation type="submission" date="2023-07" db="EMBL/GenBank/DDBJ databases">
        <title>Genomic Encyclopedia of Type Strains, Phase IV (KMG-IV): sequencing the most valuable type-strain genomes for metagenomic binning, comparative biology and taxonomic classification.</title>
        <authorList>
            <person name="Goeker M."/>
        </authorList>
    </citation>
    <scope>NUCLEOTIDE SEQUENCE [LARGE SCALE GENOMIC DNA]</scope>
    <source>
        <strain evidence="1 2">DSM 23494</strain>
    </source>
</reference>
<dbReference type="EMBL" id="JAUSUB010000014">
    <property type="protein sequence ID" value="MDQ0271330.1"/>
    <property type="molecule type" value="Genomic_DNA"/>
</dbReference>
<gene>
    <name evidence="1" type="ORF">J2S17_003218</name>
</gene>
<comment type="caution">
    <text evidence="1">The sequence shown here is derived from an EMBL/GenBank/DDBJ whole genome shotgun (WGS) entry which is preliminary data.</text>
</comment>